<name>A0A420WF07_9PROT</name>
<evidence type="ECO:0000256" key="1">
    <source>
        <dbReference type="SAM" id="SignalP"/>
    </source>
</evidence>
<gene>
    <name evidence="2" type="ORF">DES40_2368</name>
</gene>
<dbReference type="InParanoid" id="A0A420WF07"/>
<proteinExistence type="predicted"/>
<dbReference type="EMBL" id="RBII01000002">
    <property type="protein sequence ID" value="RKQ69567.1"/>
    <property type="molecule type" value="Genomic_DNA"/>
</dbReference>
<comment type="caution">
    <text evidence="2">The sequence shown here is derived from an EMBL/GenBank/DDBJ whole genome shotgun (WGS) entry which is preliminary data.</text>
</comment>
<reference evidence="2 3" key="1">
    <citation type="submission" date="2018-10" db="EMBL/GenBank/DDBJ databases">
        <title>Genomic Encyclopedia of Type Strains, Phase IV (KMG-IV): sequencing the most valuable type-strain genomes for metagenomic binning, comparative biology and taxonomic classification.</title>
        <authorList>
            <person name="Goeker M."/>
        </authorList>
    </citation>
    <scope>NUCLEOTIDE SEQUENCE [LARGE SCALE GENOMIC DNA]</scope>
    <source>
        <strain evidence="2 3">DSM 22008</strain>
    </source>
</reference>
<dbReference type="AlphaFoldDB" id="A0A420WF07"/>
<keyword evidence="3" id="KW-1185">Reference proteome</keyword>
<dbReference type="Proteomes" id="UP000282211">
    <property type="component" value="Unassembled WGS sequence"/>
</dbReference>
<keyword evidence="1" id="KW-0732">Signal</keyword>
<protein>
    <submittedName>
        <fullName evidence="2">Uncharacterized protein</fullName>
    </submittedName>
</protein>
<evidence type="ECO:0000313" key="3">
    <source>
        <dbReference type="Proteomes" id="UP000282211"/>
    </source>
</evidence>
<dbReference type="OrthoDB" id="8478731at2"/>
<feature type="chain" id="PRO_5019478288" evidence="1">
    <location>
        <begin position="33"/>
        <end position="559"/>
    </location>
</feature>
<dbReference type="RefSeq" id="WP_121102397.1">
    <property type="nucleotide sequence ID" value="NZ_RBII01000002.1"/>
</dbReference>
<feature type="signal peptide" evidence="1">
    <location>
        <begin position="1"/>
        <end position="32"/>
    </location>
</feature>
<accession>A0A420WF07</accession>
<evidence type="ECO:0000313" key="2">
    <source>
        <dbReference type="EMBL" id="RKQ69567.1"/>
    </source>
</evidence>
<sequence length="559" mass="60963">MRNKKPVSVMRYKTLCLLGAAFALSVAEASMAQSRNVYIPDPEQENRLAIQPGEIEQGTLDAPTAYDAGIIDIRSGGLDPNLWQGTSAPRAVELIQNAPVHTADPLVKDMVNAVLLSSGIPPEGDGEALKRYNVAKLEAITASADISVLESQINRSGASVRTPVFQAELALRKGETAKACSLSDTITEGRADVFWSRLRTLCHLQREEFSAAELTTELLRNEGYENDLYYDLVRVLSGVTKAMPVPESNADPINQTLYRMAATALNAARPGQAFDPKADPELRLSALLRFLDQFSKTQIEQVFSDLAFNPNDLEGSSSFDLESALTNNSAQGVAQLFLLAKTRGNPQSAVPAFSALMKRIGDDKSRKRLTEIFAENIQSWPADIKAQTNLAYFARHSVRHKDVLGLQNLYAALPESQERDRIALAADALGNGFMVGQLGGDIDRRLTSEKNERAIRDAFLGLALGAQISETALNILPQSKIQSVSKISEGDKAVLKANAKARHTAQFLLRLTPILESAYSETGELSTPDIAFIIEQLQIIGLKDFANRIAARDFLVPLE</sequence>
<organism evidence="2 3">
    <name type="scientific">Litorimonas taeanensis</name>
    <dbReference type="NCBI Taxonomy" id="568099"/>
    <lineage>
        <taxon>Bacteria</taxon>
        <taxon>Pseudomonadati</taxon>
        <taxon>Pseudomonadota</taxon>
        <taxon>Alphaproteobacteria</taxon>
        <taxon>Maricaulales</taxon>
        <taxon>Robiginitomaculaceae</taxon>
    </lineage>
</organism>